<dbReference type="Gene3D" id="3.40.50.410">
    <property type="entry name" value="von Willebrand factor, type A domain"/>
    <property type="match status" value="1"/>
</dbReference>
<protein>
    <submittedName>
        <fullName evidence="3">CopC domain protein</fullName>
    </submittedName>
</protein>
<feature type="domain" description="VWFA" evidence="2">
    <location>
        <begin position="1839"/>
        <end position="2015"/>
    </location>
</feature>
<dbReference type="InterPro" id="IPR010221">
    <property type="entry name" value="VCBS_dom"/>
</dbReference>
<dbReference type="InterPro" id="IPR018511">
    <property type="entry name" value="Hemolysin-typ_Ca-bd_CS"/>
</dbReference>
<dbReference type="EMBL" id="CP060414">
    <property type="protein sequence ID" value="QNT59616.1"/>
    <property type="molecule type" value="Genomic_DNA"/>
</dbReference>
<feature type="compositionally biased region" description="Polar residues" evidence="1">
    <location>
        <begin position="649"/>
        <end position="660"/>
    </location>
</feature>
<organism evidence="3 4">
    <name type="scientific">Neisseria musculi</name>
    <dbReference type="NCBI Taxonomy" id="1815583"/>
    <lineage>
        <taxon>Bacteria</taxon>
        <taxon>Pseudomonadati</taxon>
        <taxon>Pseudomonadota</taxon>
        <taxon>Betaproteobacteria</taxon>
        <taxon>Neisseriales</taxon>
        <taxon>Neisseriaceae</taxon>
        <taxon>Neisseria</taxon>
    </lineage>
</organism>
<dbReference type="Pfam" id="PF19077">
    <property type="entry name" value="Big_13"/>
    <property type="match status" value="15"/>
</dbReference>
<dbReference type="RefSeq" id="WP_214646391.1">
    <property type="nucleotide sequence ID" value="NZ_CP060414.2"/>
</dbReference>
<feature type="compositionally biased region" description="Polar residues" evidence="1">
    <location>
        <begin position="742"/>
        <end position="753"/>
    </location>
</feature>
<dbReference type="NCBIfam" id="NF033510">
    <property type="entry name" value="Ca_tandemer"/>
    <property type="match status" value="14"/>
</dbReference>
<feature type="region of interest" description="Disordered" evidence="1">
    <location>
        <begin position="982"/>
        <end position="1037"/>
    </location>
</feature>
<dbReference type="SUPFAM" id="SSF53300">
    <property type="entry name" value="vWA-like"/>
    <property type="match status" value="1"/>
</dbReference>
<feature type="region of interest" description="Disordered" evidence="1">
    <location>
        <begin position="1483"/>
        <end position="1506"/>
    </location>
</feature>
<dbReference type="SMART" id="SM00327">
    <property type="entry name" value="VWA"/>
    <property type="match status" value="1"/>
</dbReference>
<accession>A0A7H1MDA1</accession>
<dbReference type="PRINTS" id="PR00313">
    <property type="entry name" value="CABNDNGRPT"/>
</dbReference>
<dbReference type="GO" id="GO:0005509">
    <property type="term" value="F:calcium ion binding"/>
    <property type="evidence" value="ECO:0007669"/>
    <property type="project" value="InterPro"/>
</dbReference>
<dbReference type="InterPro" id="IPR013783">
    <property type="entry name" value="Ig-like_fold"/>
</dbReference>
<evidence type="ECO:0000259" key="2">
    <source>
        <dbReference type="PROSITE" id="PS50234"/>
    </source>
</evidence>
<feature type="region of interest" description="Disordered" evidence="1">
    <location>
        <begin position="1079"/>
        <end position="1103"/>
    </location>
</feature>
<feature type="compositionally biased region" description="Polar residues" evidence="1">
    <location>
        <begin position="930"/>
        <end position="941"/>
    </location>
</feature>
<feature type="compositionally biased region" description="Polar residues" evidence="1">
    <location>
        <begin position="461"/>
        <end position="472"/>
    </location>
</feature>
<feature type="region of interest" description="Disordered" evidence="1">
    <location>
        <begin position="701"/>
        <end position="756"/>
    </location>
</feature>
<dbReference type="InterPro" id="IPR036465">
    <property type="entry name" value="vWFA_dom_sf"/>
</dbReference>
<dbReference type="KEGG" id="nmus:H7A79_0089"/>
<feature type="region of interest" description="Disordered" evidence="1">
    <location>
        <begin position="423"/>
        <end position="476"/>
    </location>
</feature>
<dbReference type="Pfam" id="PF13519">
    <property type="entry name" value="VWA_2"/>
    <property type="match status" value="1"/>
</dbReference>
<dbReference type="CDD" id="cd00198">
    <property type="entry name" value="vWFA"/>
    <property type="match status" value="1"/>
</dbReference>
<evidence type="ECO:0000313" key="4">
    <source>
        <dbReference type="Proteomes" id="UP000516412"/>
    </source>
</evidence>
<feature type="region of interest" description="Disordered" evidence="1">
    <location>
        <begin position="1360"/>
        <end position="1384"/>
    </location>
</feature>
<dbReference type="InterPro" id="IPR002035">
    <property type="entry name" value="VWF_A"/>
</dbReference>
<name>A0A7H1MDA1_9NEIS</name>
<dbReference type="InterPro" id="IPR001343">
    <property type="entry name" value="Hemolysn_Ca-bd"/>
</dbReference>
<dbReference type="Pfam" id="PF17963">
    <property type="entry name" value="Big_9"/>
    <property type="match status" value="1"/>
</dbReference>
<feature type="region of interest" description="Disordered" evidence="1">
    <location>
        <begin position="517"/>
        <end position="541"/>
    </location>
</feature>
<feature type="compositionally biased region" description="Polar residues" evidence="1">
    <location>
        <begin position="1492"/>
        <end position="1503"/>
    </location>
</feature>
<proteinExistence type="predicted"/>
<dbReference type="SUPFAM" id="SSF51120">
    <property type="entry name" value="beta-Roll"/>
    <property type="match status" value="1"/>
</dbReference>
<dbReference type="NCBIfam" id="TIGR01965">
    <property type="entry name" value="VCBS_repeat"/>
    <property type="match status" value="1"/>
</dbReference>
<evidence type="ECO:0000313" key="3">
    <source>
        <dbReference type="EMBL" id="QNT59616.1"/>
    </source>
</evidence>
<feature type="compositionally biased region" description="Polar residues" evidence="1">
    <location>
        <begin position="1023"/>
        <end position="1034"/>
    </location>
</feature>
<feature type="region of interest" description="Disordered" evidence="1">
    <location>
        <begin position="640"/>
        <end position="663"/>
    </location>
</feature>
<reference evidence="3" key="1">
    <citation type="submission" date="2024-06" db="EMBL/GenBank/DDBJ databases">
        <title>Complete Genome Sequence of mouse commensal type strain Neisseria musculi.</title>
        <authorList>
            <person name="Thapa E."/>
            <person name="Aluvathingal J."/>
            <person name="Nadendla S."/>
            <person name="Mehta A."/>
            <person name="Tettelin H."/>
            <person name="Weyand N.J."/>
        </authorList>
    </citation>
    <scope>NUCLEOTIDE SEQUENCE</scope>
    <source>
        <strain evidence="3">NW831</strain>
    </source>
</reference>
<sequence>MSKNITLNINNAQKTLEIVKFQTASGEALRIPAQAEVNYQFIEDATSFAPENIMTKRVGNDLTVAFEGSDITNPDLILEGYYSKETGASKGSLLVGTHENGNTYPYVPESTETSDAVTMLAEEVTAGQALGGEIITAVWAPNPLWLLALLPLAGLAALASRNNGGSESPDPTITVDAPDNTTDNTPKITGTVHNAGPGSVIKVVLVDSQGASQTVSTTISETGEYSVEPTNPLADGTYTATATVEAVSGKSATASDPGSIDTKAGITVEAPALSSDNTPTITGTTTDVEAGQVVTVVVTGSDGQSQTVTTTVKADGSYSVDVPKALPDGNYSVTATVSDKAGNTATAQDQEGNVIDTAAPMISVDAPDNSSDNTPTISGKTDAPAGSVVTVVVTGSDGQSQTVTTTVKADGSYSVDVPKALPDGGYTAEASVKDPAGNEGRAKDNGSVDTTSPIISVDAPDNSSDNTPTISGKTDAPAGSVVTVVVTGSDGQSQTVTTTVKADGSYSVDVPKALPDGGYTAEASVKDPAGNEGRASDPGSIDTKAGITVEAPALSSDNTPTITGTTTDVEAGQVVTVVVTGSDGQSQTVTTTVKADGSYSVDVPKALPDGNYSVTATVSDKAGNTATAQDQEGNVIDTTAPSISVDAPDNSSDNTPTISGKTDAPAGSVVTVVVTGSDGQSQTVTTTVKADGSYSVDVPKALPDGGYTAEASVKDPAGNEGRAKDNGSVDTTSPIISVDAPDNSSDNTPTISGKTDAPAGSVVTVVVTGSDGQSQTVTTTVKADGSYSVDVPKALPDGGYTAEASVKDPAGNEGRASDPGSIDTKAGITVEAPALSSDNTPTITGTTTDVEAGQVVTVVVTGSDGQSQTVTTTVKADGSYSVDVPKALPDGNYSVTATVSDKAGNTATAQDQEGNVIDTTAPSISVDAPDNSSDNTPTISGKTDAPAGSVVTVVVTGSDGQSQTVTTTVKADGSYSVDVPKALPDGGYTAEASVKDPAGNEGRAKDNGSVDTTSPIISVDAPDNSSDNTPTISGKTDAPAGSVVTVVVTGSDGQSQTVTTTVKADGSYSVDVPKALPDGGYTAEASVKDPAGNEGRASDPGSIDTKAGITVEAPALSSDNTPTITGTTTDVEAGQVVTVVVTGSDGQSQTVTTTVKADGSYSVDVPKALPDGGYSVTATVSDKAGNTATAQDQEGNVIDTTAPMISVDAPDNSSDNTPTITGKTDAPAGSVVTVVVTGSDGQSQTVTTTVKADGSYSVDVPKALPDGGYTAEASVKDPAGNEGRAKDNGSVDTTAPMISVDAPDNSSDNTPTISGKTDAPAGSVVTVVVTGSDGQSQTVTTTVKADGSYSVDVPKALPDGGYTAEASVKDPAGNEGRASDPGSIDTKAGITVEAPALSSDNTPTITGTTTDVEAGQVVTVVVTGSDGQSQTVTTTVKADGSYSVDVPKALPDGNYSVTATVSDKAGNTATAQDQEGNVIDTTAPSISVDAPDNSSDNTPTISGKTDAPAGSVVTVVVTGSDGQQQTVTTTVKADGSYSVDVPKALPDGGYTAEASVKDPAGNEGRAKDNGSVDTVPPEVKAQDQQVVEASNAKVSGIIKVGDAGGVASITVGGKDVTTATAAAPVVINTAKGQLIINGYNTAKSEITYTYTENGKAKDHSRGDNSVTDNFIVAVKDKAGNTAMDSLDIKIADTAPVAVNDVNSISEKGTSVSGNVLVNDQTGADTPVTVTADKLNGSYGKLVLGADGKYTYHLDSNNAAVKALNNGQKLVDSFNYTVKDADGDKSTATLKITVNGVDSDRIEIGTNDPNTNIKGGGGNDVLIGDAGGTQTIITKGENYNVAILLDISNSMKSYRTSEGITYLDMAKKSLQKLAGELAAHDGKVNASLIVFNKTAHQVINIKDLNNSKVNSLIEAIQRLSNKEDLRGSTNYDDAFRDTAAWFNKVSEAGYNNVTYFLTDGQPTTFGADGRGDSLHNYAYVTQGSVNAGLKSFQALSSVSSVHAVGFAKGVQQTTLKYFDNTVTSGSLKQGQDVIWTNQGYLGNRKVVYKGTAGEATIINSPDELDAALKKGTSQTIEHKVSDDTLIGGDGNDILFGDSINTDHLAWKNNLTGAVYKAGSHNGMSSEALNEFIKWSENGGVAATDQQKVDYVQKHWAELLDSRSDGGNDTLNGGAGNDILFGGAGNDSLTGGEGADKFVFLANSNSGKDKILDFQAGSDKVVFADLVGPAQLKGAVWNDQTHTLSFTGVGKDGVSYQNSITFSGMSSGETLNSILEKHVEFIG</sequence>
<evidence type="ECO:0000256" key="1">
    <source>
        <dbReference type="SAM" id="MobiDB-lite"/>
    </source>
</evidence>
<dbReference type="Pfam" id="PF00353">
    <property type="entry name" value="HemolysinCabind"/>
    <property type="match status" value="2"/>
</dbReference>
<gene>
    <name evidence="3" type="ORF">H7A79_0089</name>
</gene>
<feature type="region of interest" description="Disordered" evidence="1">
    <location>
        <begin position="1544"/>
        <end position="1576"/>
    </location>
</feature>
<keyword evidence="4" id="KW-1185">Reference proteome</keyword>
<dbReference type="InterPro" id="IPR011049">
    <property type="entry name" value="Serralysin-like_metalloprot_C"/>
</dbReference>
<feature type="region of interest" description="Disordered" evidence="1">
    <location>
        <begin position="1263"/>
        <end position="1319"/>
    </location>
</feature>
<feature type="region of interest" description="Disordered" evidence="1">
    <location>
        <begin position="921"/>
        <end position="944"/>
    </location>
</feature>
<dbReference type="PROSITE" id="PS00330">
    <property type="entry name" value="HEMOLYSIN_CALCIUM"/>
    <property type="match status" value="2"/>
</dbReference>
<dbReference type="Gene3D" id="2.60.40.10">
    <property type="entry name" value="Immunoglobulins"/>
    <property type="match status" value="16"/>
</dbReference>
<feature type="compositionally biased region" description="Polar residues" evidence="1">
    <location>
        <begin position="1304"/>
        <end position="1315"/>
    </location>
</feature>
<dbReference type="Proteomes" id="UP000516412">
    <property type="component" value="Chromosome"/>
</dbReference>
<dbReference type="PROSITE" id="PS50234">
    <property type="entry name" value="VWFA"/>
    <property type="match status" value="1"/>
</dbReference>
<feature type="region of interest" description="Disordered" evidence="1">
    <location>
        <begin position="798"/>
        <end position="822"/>
    </location>
</feature>
<dbReference type="InterPro" id="IPR044016">
    <property type="entry name" value="Big_13"/>
</dbReference>